<accession>A0AAV5J8F6</accession>
<evidence type="ECO:0000313" key="3">
    <source>
        <dbReference type="EMBL" id="GKV10894.1"/>
    </source>
</evidence>
<dbReference type="EMBL" id="BPVZ01000033">
    <property type="protein sequence ID" value="GKV10894.1"/>
    <property type="molecule type" value="Genomic_DNA"/>
</dbReference>
<reference evidence="3 4" key="1">
    <citation type="journal article" date="2021" name="Commun. Biol.">
        <title>The genome of Shorea leprosula (Dipterocarpaceae) highlights the ecological relevance of drought in aseasonal tropical rainforests.</title>
        <authorList>
            <person name="Ng K.K.S."/>
            <person name="Kobayashi M.J."/>
            <person name="Fawcett J.A."/>
            <person name="Hatakeyama M."/>
            <person name="Paape T."/>
            <person name="Ng C.H."/>
            <person name="Ang C.C."/>
            <person name="Tnah L.H."/>
            <person name="Lee C.T."/>
            <person name="Nishiyama T."/>
            <person name="Sese J."/>
            <person name="O'Brien M.J."/>
            <person name="Copetti D."/>
            <person name="Mohd Noor M.I."/>
            <person name="Ong R.C."/>
            <person name="Putra M."/>
            <person name="Sireger I.Z."/>
            <person name="Indrioko S."/>
            <person name="Kosugi Y."/>
            <person name="Izuno A."/>
            <person name="Isagi Y."/>
            <person name="Lee S.L."/>
            <person name="Shimizu K.K."/>
        </authorList>
    </citation>
    <scope>NUCLEOTIDE SEQUENCE [LARGE SCALE GENOMIC DNA]</scope>
    <source>
        <strain evidence="3">214</strain>
    </source>
</reference>
<feature type="region of interest" description="Disordered" evidence="1">
    <location>
        <begin position="457"/>
        <end position="492"/>
    </location>
</feature>
<gene>
    <name evidence="3" type="ORF">SLEP1_g22198</name>
</gene>
<feature type="region of interest" description="Disordered" evidence="1">
    <location>
        <begin position="388"/>
        <end position="420"/>
    </location>
</feature>
<proteinExistence type="predicted"/>
<feature type="compositionally biased region" description="Basic residues" evidence="1">
    <location>
        <begin position="465"/>
        <end position="479"/>
    </location>
</feature>
<organism evidence="3 4">
    <name type="scientific">Rubroshorea leprosula</name>
    <dbReference type="NCBI Taxonomy" id="152421"/>
    <lineage>
        <taxon>Eukaryota</taxon>
        <taxon>Viridiplantae</taxon>
        <taxon>Streptophyta</taxon>
        <taxon>Embryophyta</taxon>
        <taxon>Tracheophyta</taxon>
        <taxon>Spermatophyta</taxon>
        <taxon>Magnoliopsida</taxon>
        <taxon>eudicotyledons</taxon>
        <taxon>Gunneridae</taxon>
        <taxon>Pentapetalae</taxon>
        <taxon>rosids</taxon>
        <taxon>malvids</taxon>
        <taxon>Malvales</taxon>
        <taxon>Dipterocarpaceae</taxon>
        <taxon>Rubroshorea</taxon>
    </lineage>
</organism>
<comment type="caution">
    <text evidence="3">The sequence shown here is derived from an EMBL/GenBank/DDBJ whole genome shotgun (WGS) entry which is preliminary data.</text>
</comment>
<name>A0AAV5J8F6_9ROSI</name>
<feature type="domain" description="PB1-like" evidence="2">
    <location>
        <begin position="7"/>
        <end position="102"/>
    </location>
</feature>
<feature type="compositionally biased region" description="Low complexity" evidence="1">
    <location>
        <begin position="250"/>
        <end position="260"/>
    </location>
</feature>
<keyword evidence="4" id="KW-1185">Reference proteome</keyword>
<feature type="compositionally biased region" description="Basic residues" evidence="1">
    <location>
        <begin position="398"/>
        <end position="411"/>
    </location>
</feature>
<evidence type="ECO:0000256" key="1">
    <source>
        <dbReference type="SAM" id="MobiDB-lite"/>
    </source>
</evidence>
<feature type="compositionally biased region" description="Polar residues" evidence="1">
    <location>
        <begin position="482"/>
        <end position="492"/>
    </location>
</feature>
<dbReference type="Pfam" id="PF26130">
    <property type="entry name" value="PB1-like"/>
    <property type="match status" value="1"/>
</dbReference>
<evidence type="ECO:0000313" key="4">
    <source>
        <dbReference type="Proteomes" id="UP001054252"/>
    </source>
</evidence>
<feature type="region of interest" description="Disordered" evidence="1">
    <location>
        <begin position="230"/>
        <end position="260"/>
    </location>
</feature>
<evidence type="ECO:0000259" key="2">
    <source>
        <dbReference type="Pfam" id="PF26130"/>
    </source>
</evidence>
<dbReference type="InterPro" id="IPR058594">
    <property type="entry name" value="PB1-like_dom_pln"/>
</dbReference>
<dbReference type="Proteomes" id="UP001054252">
    <property type="component" value="Unassembled WGS sequence"/>
</dbReference>
<sequence length="588" mass="65243">MSDDDAAFKICIHYAGHVRRDVSRYVGGETCDLGVNDIDKLCYFDIIDKLNEIGIQLVKALYYKVPDLPFASGLLPLNGDVEIIEVAKILMELGICHVYVEHDSSNMQGEIGVQTSVRPFFYDVNIDAGEGSSRTHPRHGKMVLFQHDMLGSDVDDDELMAGIEKMNQRYVDFETSNFAASKAIEKGKQKVIDVSKGKKNLNPFSNSTDANQASKGIVIRDVEGEGPRFVANSNLENSDSDFSDRDSEYVDSSDPGSYYSDSSIEDLDSFVKDDALRTASSHLHYDPNCEIPHFEVGMLAKHVKSEMEVDVSIYKCQRAKKIIKDELHGSYIEQYKLLRGYGEHMLSTNPGSACVIDFVADWYKKEKYALAYGFPIKGMCGDKSWQKFHGEPLNPPPVRKRPGRPKKNRRKSKDEPKKVSKAVILSRKGRVMTCSNCKQGRHNKLSCPFKLNDQMPPAIASTNGSKRRPSAAYHRKPKAVKTNANVNPSQASNAPSCLTSLAENTIVSREQPQSSFANKKGKEKIGLHTNVTVREAVNEQIPQSSGGGPTASTVVMDGPSTEQRNIFVMPPTGDNMSLATEDNFWAAF</sequence>
<protein>
    <recommendedName>
        <fullName evidence="2">PB1-like domain-containing protein</fullName>
    </recommendedName>
</protein>
<dbReference type="AlphaFoldDB" id="A0AAV5J8F6"/>